<dbReference type="Proteomes" id="UP001443914">
    <property type="component" value="Unassembled WGS sequence"/>
</dbReference>
<dbReference type="FunFam" id="1.25.70.10:FF:000001">
    <property type="entry name" value="Mitochondrial transcription termination factor-like"/>
    <property type="match status" value="1"/>
</dbReference>
<proteinExistence type="inferred from homology"/>
<dbReference type="PANTHER" id="PTHR13068">
    <property type="entry name" value="CGI-12 PROTEIN-RELATED"/>
    <property type="match status" value="1"/>
</dbReference>
<gene>
    <name evidence="4" type="ORF">RND81_10G016000</name>
</gene>
<evidence type="ECO:0000256" key="2">
    <source>
        <dbReference type="ARBA" id="ARBA00022472"/>
    </source>
</evidence>
<keyword evidence="2" id="KW-0804">Transcription</keyword>
<evidence type="ECO:0000256" key="1">
    <source>
        <dbReference type="ARBA" id="ARBA00007692"/>
    </source>
</evidence>
<dbReference type="Gene3D" id="1.25.70.10">
    <property type="entry name" value="Transcription termination factor 3, mitochondrial"/>
    <property type="match status" value="1"/>
</dbReference>
<keyword evidence="3" id="KW-0809">Transit peptide</keyword>
<dbReference type="EMBL" id="JBDFQZ010000010">
    <property type="protein sequence ID" value="KAK9681624.1"/>
    <property type="molecule type" value="Genomic_DNA"/>
</dbReference>
<protein>
    <submittedName>
        <fullName evidence="4">Uncharacterized protein</fullName>
    </submittedName>
</protein>
<accession>A0AAW1HXS3</accession>
<dbReference type="AlphaFoldDB" id="A0AAW1HXS3"/>
<evidence type="ECO:0000313" key="4">
    <source>
        <dbReference type="EMBL" id="KAK9681624.1"/>
    </source>
</evidence>
<organism evidence="4 5">
    <name type="scientific">Saponaria officinalis</name>
    <name type="common">Common soapwort</name>
    <name type="synonym">Lychnis saponaria</name>
    <dbReference type="NCBI Taxonomy" id="3572"/>
    <lineage>
        <taxon>Eukaryota</taxon>
        <taxon>Viridiplantae</taxon>
        <taxon>Streptophyta</taxon>
        <taxon>Embryophyta</taxon>
        <taxon>Tracheophyta</taxon>
        <taxon>Spermatophyta</taxon>
        <taxon>Magnoliopsida</taxon>
        <taxon>eudicotyledons</taxon>
        <taxon>Gunneridae</taxon>
        <taxon>Pentapetalae</taxon>
        <taxon>Caryophyllales</taxon>
        <taxon>Caryophyllaceae</taxon>
        <taxon>Caryophylleae</taxon>
        <taxon>Saponaria</taxon>
    </lineage>
</organism>
<dbReference type="GO" id="GO:0006353">
    <property type="term" value="P:DNA-templated transcription termination"/>
    <property type="evidence" value="ECO:0007669"/>
    <property type="project" value="UniProtKB-KW"/>
</dbReference>
<comment type="caution">
    <text evidence="4">The sequence shown here is derived from an EMBL/GenBank/DDBJ whole genome shotgun (WGS) entry which is preliminary data.</text>
</comment>
<keyword evidence="2" id="KW-0805">Transcription regulation</keyword>
<keyword evidence="5" id="KW-1185">Reference proteome</keyword>
<dbReference type="Pfam" id="PF02536">
    <property type="entry name" value="mTERF"/>
    <property type="match status" value="1"/>
</dbReference>
<dbReference type="SMART" id="SM00733">
    <property type="entry name" value="Mterf"/>
    <property type="match status" value="5"/>
</dbReference>
<dbReference type="PANTHER" id="PTHR13068:SF231">
    <property type="entry name" value="TRANSCRIPTION TERMINATION FACTOR MTERF2, CHLOROPLASTIC-LIKE"/>
    <property type="match status" value="1"/>
</dbReference>
<sequence length="391" mass="44439">MKKLGGKFVLNGFQNLQFRHGFQCLLIHSTTTSSNDSFANYLVSSLGFSHEQALSTSTKRSNRCNRLIDLKNISKNANSVVNFFKNHVFDETLIRKVVSSNPKLLSSKVKKTLKPKFDFLKNEGFSRDDIIRVFSGNPNLLSMGLDSSIAPAVQIFRGIMICDDHVIAILKKMKVWGCARIVHHLLPNVDLLSSYGISIDLIRKHLLQKPLTFLRKPETFKDIVIRVEERLGINRESPMFMYGIHLASSFSEENIESKFFMLKRFGWTQSDIATYIMKNAGCFTVSEASIEKKMEFLMNEVGLDPAYLTTHTSLLTCSLEKRVMPRHKVLSVLKEKGLMEKTPTLDTAVRMSEPNFLTRFVLPFEQVHKVYAKHTGCSMKTLVNESADTLL</sequence>
<dbReference type="InterPro" id="IPR038538">
    <property type="entry name" value="MTERF_sf"/>
</dbReference>
<evidence type="ECO:0000313" key="5">
    <source>
        <dbReference type="Proteomes" id="UP001443914"/>
    </source>
</evidence>
<name>A0AAW1HXS3_SAPOF</name>
<comment type="similarity">
    <text evidence="1">Belongs to the mTERF family.</text>
</comment>
<dbReference type="InterPro" id="IPR003690">
    <property type="entry name" value="MTERF"/>
</dbReference>
<keyword evidence="2" id="KW-0806">Transcription termination</keyword>
<reference evidence="4" key="1">
    <citation type="submission" date="2024-03" db="EMBL/GenBank/DDBJ databases">
        <title>WGS assembly of Saponaria officinalis var. Norfolk2.</title>
        <authorList>
            <person name="Jenkins J."/>
            <person name="Shu S."/>
            <person name="Grimwood J."/>
            <person name="Barry K."/>
            <person name="Goodstein D."/>
            <person name="Schmutz J."/>
            <person name="Leebens-Mack J."/>
            <person name="Osbourn A."/>
        </authorList>
    </citation>
    <scope>NUCLEOTIDE SEQUENCE [LARGE SCALE GENOMIC DNA]</scope>
    <source>
        <strain evidence="4">JIC</strain>
    </source>
</reference>
<dbReference type="GO" id="GO:0003676">
    <property type="term" value="F:nucleic acid binding"/>
    <property type="evidence" value="ECO:0007669"/>
    <property type="project" value="InterPro"/>
</dbReference>
<evidence type="ECO:0000256" key="3">
    <source>
        <dbReference type="ARBA" id="ARBA00022946"/>
    </source>
</evidence>